<organism evidence="2 3">
    <name type="scientific">Takifugu flavidus</name>
    <name type="common">sansaifugu</name>
    <dbReference type="NCBI Taxonomy" id="433684"/>
    <lineage>
        <taxon>Eukaryota</taxon>
        <taxon>Metazoa</taxon>
        <taxon>Chordata</taxon>
        <taxon>Craniata</taxon>
        <taxon>Vertebrata</taxon>
        <taxon>Euteleostomi</taxon>
        <taxon>Actinopterygii</taxon>
        <taxon>Neopterygii</taxon>
        <taxon>Teleostei</taxon>
        <taxon>Neoteleostei</taxon>
        <taxon>Acanthomorphata</taxon>
        <taxon>Eupercaria</taxon>
        <taxon>Tetraodontiformes</taxon>
        <taxon>Tetradontoidea</taxon>
        <taxon>Tetraodontidae</taxon>
        <taxon>Takifugu</taxon>
    </lineage>
</organism>
<proteinExistence type="predicted"/>
<evidence type="ECO:0000256" key="1">
    <source>
        <dbReference type="SAM" id="MobiDB-lite"/>
    </source>
</evidence>
<protein>
    <submittedName>
        <fullName evidence="2">Uncharacterized protein</fullName>
    </submittedName>
</protein>
<evidence type="ECO:0000313" key="2">
    <source>
        <dbReference type="EMBL" id="TWW64384.1"/>
    </source>
</evidence>
<dbReference type="AlphaFoldDB" id="A0A5C6NA56"/>
<sequence length="130" mass="14602">MLTLKKTENVLNVKQQINQQNSDGSTTEPLADAQTRLVDPLYPDTRARTAHIIHNRRPRAQNLQEKKRVNLRWPRPHHPAANPSSQSQQRTSMTPPRAQRWRMNLAACGIPPPLCGAPPPSGRGLLRARG</sequence>
<dbReference type="Proteomes" id="UP000324091">
    <property type="component" value="Chromosome 22"/>
</dbReference>
<accession>A0A5C6NA56</accession>
<reference evidence="2 3" key="1">
    <citation type="submission" date="2019-04" db="EMBL/GenBank/DDBJ databases">
        <title>Chromosome genome assembly for Takifugu flavidus.</title>
        <authorList>
            <person name="Xiao S."/>
        </authorList>
    </citation>
    <scope>NUCLEOTIDE SEQUENCE [LARGE SCALE GENOMIC DNA]</scope>
    <source>
        <strain evidence="2">HTHZ2018</strain>
        <tissue evidence="2">Muscle</tissue>
    </source>
</reference>
<name>A0A5C6NA56_9TELE</name>
<comment type="caution">
    <text evidence="2">The sequence shown here is derived from an EMBL/GenBank/DDBJ whole genome shotgun (WGS) entry which is preliminary data.</text>
</comment>
<evidence type="ECO:0000313" key="3">
    <source>
        <dbReference type="Proteomes" id="UP000324091"/>
    </source>
</evidence>
<feature type="region of interest" description="Disordered" evidence="1">
    <location>
        <begin position="59"/>
        <end position="99"/>
    </location>
</feature>
<gene>
    <name evidence="2" type="ORF">D4764_22G0000310</name>
</gene>
<keyword evidence="3" id="KW-1185">Reference proteome</keyword>
<feature type="compositionally biased region" description="Polar residues" evidence="1">
    <location>
        <begin position="82"/>
        <end position="94"/>
    </location>
</feature>
<dbReference type="EMBL" id="RHFK02000015">
    <property type="protein sequence ID" value="TWW64384.1"/>
    <property type="molecule type" value="Genomic_DNA"/>
</dbReference>